<evidence type="ECO:0000259" key="3">
    <source>
        <dbReference type="Pfam" id="PF05569"/>
    </source>
</evidence>
<dbReference type="CDD" id="cd07341">
    <property type="entry name" value="M56_BlaR1_MecR1_like"/>
    <property type="match status" value="1"/>
</dbReference>
<keyword evidence="2" id="KW-0472">Membrane</keyword>
<reference evidence="5" key="2">
    <citation type="submission" date="2018-12" db="EMBL/GenBank/DDBJ databases">
        <title>Maribacter lutimaris sp. nov., isolated from marine sediment.</title>
        <authorList>
            <person name="Kim K.K."/>
        </authorList>
    </citation>
    <scope>NUCLEOTIDE SEQUENCE [LARGE SCALE GENOMIC DNA]</scope>
    <source>
        <strain evidence="5">PoM-212</strain>
    </source>
</reference>
<sequence length="677" mass="77382">MILAFLLKSTACLAIFLAFYKLVLEKESIHTFKRFFLLGALITSFIIPNIVFTEYVEIASGTEINVTPMTGDLQALDSEPVAIISTSLDWEVILWSIYGIGVIIFGFRFIRHLLQIWSRIRFNPKLKENFITRVLLRQSVAPHTFFNYIFLNKKEFEEKNIPQEVLMHEEAHAKQRHSLDVLFIEMVQVFFWFNPLIYLLKSSIKLNHEFLADNAVVNSNISIPKYQHLLLSFLSKASENHHSSIKIANAIVYSSTRAERSRSIKKRFTVMKTKTSKKSIVLRSFLLLPLTTILLFGFSEKKEIPFSEKAVLEITLKSKNNVDPSLWSATKKELLKFNALAKKYNAIPVEKRKIPMDDLQTLETIYGKMNEVQKKVAQPFPECPPQNQITVELIEININNNGQLLVQDELVRLEDLKAYLSKFNNHLSFDEREKVVRSIIKVDTKTPKGVIQKVDKILMEYGCATINIVGRDNQPQSKVQHSATRQEMNEYNTLAKKYNEMDPNRMVIKNKEIKRLKELYVKMSKKQQADAEPFPNFPPPPPAPKAPEPPKNVSDTNYAANQIETIIEKQDPYDVVGKTILVNRSELPEPQMTPTYIKISEPNIATPPPPPNPISPVESIEKLAKEGADFILNGTPISAEKALEVVKNNHKINIDLRESSGEKPLVKLSVNPIHLKN</sequence>
<dbReference type="Proteomes" id="UP000286990">
    <property type="component" value="Unassembled WGS sequence"/>
</dbReference>
<dbReference type="EMBL" id="QUSX01000001">
    <property type="protein sequence ID" value="RRQ49486.1"/>
    <property type="molecule type" value="Genomic_DNA"/>
</dbReference>
<dbReference type="OrthoDB" id="1522859at2"/>
<feature type="transmembrane region" description="Helical" evidence="2">
    <location>
        <begin position="280"/>
        <end position="298"/>
    </location>
</feature>
<name>A0A426RKD2_9FLAO</name>
<feature type="compositionally biased region" description="Pro residues" evidence="1">
    <location>
        <begin position="535"/>
        <end position="550"/>
    </location>
</feature>
<feature type="transmembrane region" description="Helical" evidence="2">
    <location>
        <begin position="92"/>
        <end position="110"/>
    </location>
</feature>
<dbReference type="InterPro" id="IPR052173">
    <property type="entry name" value="Beta-lactam_resp_regulator"/>
</dbReference>
<reference evidence="5" key="1">
    <citation type="submission" date="2018-08" db="EMBL/GenBank/DDBJ databases">
        <authorList>
            <person name="Khan S.A."/>
            <person name="J S.E."/>
        </authorList>
    </citation>
    <scope>NUCLEOTIDE SEQUENCE [LARGE SCALE GENOMIC DNA]</scope>
    <source>
        <strain evidence="5">PoM-212</strain>
    </source>
</reference>
<comment type="caution">
    <text evidence="4">The sequence shown here is derived from an EMBL/GenBank/DDBJ whole genome shotgun (WGS) entry which is preliminary data.</text>
</comment>
<organism evidence="4 5">
    <name type="scientific">Maribacter algicola</name>
    <dbReference type="NCBI Taxonomy" id="2498892"/>
    <lineage>
        <taxon>Bacteria</taxon>
        <taxon>Pseudomonadati</taxon>
        <taxon>Bacteroidota</taxon>
        <taxon>Flavobacteriia</taxon>
        <taxon>Flavobacteriales</taxon>
        <taxon>Flavobacteriaceae</taxon>
        <taxon>Maribacter</taxon>
    </lineage>
</organism>
<keyword evidence="2" id="KW-1133">Transmembrane helix</keyword>
<evidence type="ECO:0000256" key="1">
    <source>
        <dbReference type="SAM" id="MobiDB-lite"/>
    </source>
</evidence>
<gene>
    <name evidence="4" type="ORF">DZC72_02445</name>
</gene>
<keyword evidence="5" id="KW-1185">Reference proteome</keyword>
<feature type="domain" description="Peptidase M56" evidence="3">
    <location>
        <begin position="149"/>
        <end position="243"/>
    </location>
</feature>
<feature type="transmembrane region" description="Helical" evidence="2">
    <location>
        <begin position="35"/>
        <end position="52"/>
    </location>
</feature>
<evidence type="ECO:0000313" key="4">
    <source>
        <dbReference type="EMBL" id="RRQ49486.1"/>
    </source>
</evidence>
<dbReference type="PANTHER" id="PTHR34978:SF3">
    <property type="entry name" value="SLR0241 PROTEIN"/>
    <property type="match status" value="1"/>
</dbReference>
<keyword evidence="2" id="KW-0812">Transmembrane</keyword>
<evidence type="ECO:0000256" key="2">
    <source>
        <dbReference type="SAM" id="Phobius"/>
    </source>
</evidence>
<dbReference type="PANTHER" id="PTHR34978">
    <property type="entry name" value="POSSIBLE SENSOR-TRANSDUCER PROTEIN BLAR"/>
    <property type="match status" value="1"/>
</dbReference>
<dbReference type="InterPro" id="IPR008756">
    <property type="entry name" value="Peptidase_M56"/>
</dbReference>
<feature type="region of interest" description="Disordered" evidence="1">
    <location>
        <begin position="524"/>
        <end position="552"/>
    </location>
</feature>
<evidence type="ECO:0000313" key="5">
    <source>
        <dbReference type="Proteomes" id="UP000286990"/>
    </source>
</evidence>
<accession>A0A426RKD2</accession>
<protein>
    <recommendedName>
        <fullName evidence="3">Peptidase M56 domain-containing protein</fullName>
    </recommendedName>
</protein>
<proteinExistence type="predicted"/>
<dbReference type="Pfam" id="PF05569">
    <property type="entry name" value="Peptidase_M56"/>
    <property type="match status" value="1"/>
</dbReference>
<dbReference type="AlphaFoldDB" id="A0A426RKD2"/>
<feature type="transmembrane region" description="Helical" evidence="2">
    <location>
        <begin position="6"/>
        <end position="23"/>
    </location>
</feature>
<dbReference type="RefSeq" id="WP_125221310.1">
    <property type="nucleotide sequence ID" value="NZ_QUSX01000001.1"/>
</dbReference>